<evidence type="ECO:0000313" key="4">
    <source>
        <dbReference type="Proteomes" id="UP000002035"/>
    </source>
</evidence>
<reference evidence="4" key="1">
    <citation type="journal article" date="2012" name="MBio">
        <title>Comparative genome analysis of Trichophyton rubrum and related dermatophytes reveals candidate genes involved in infection.</title>
        <authorList>
            <person name="Martinez D.A."/>
            <person name="Oliver B.G."/>
            <person name="Graeser Y."/>
            <person name="Goldberg J.M."/>
            <person name="Li W."/>
            <person name="Martinez-Rossi N.M."/>
            <person name="Monod M."/>
            <person name="Shelest E."/>
            <person name="Barton R.C."/>
            <person name="Birch E."/>
            <person name="Brakhage A.A."/>
            <person name="Chen Z."/>
            <person name="Gurr S.J."/>
            <person name="Heiman D."/>
            <person name="Heitman J."/>
            <person name="Kosti I."/>
            <person name="Rossi A."/>
            <person name="Saif S."/>
            <person name="Samalova M."/>
            <person name="Saunders C.W."/>
            <person name="Shea T."/>
            <person name="Summerbell R.C."/>
            <person name="Xu J."/>
            <person name="Young S."/>
            <person name="Zeng Q."/>
            <person name="Birren B.W."/>
            <person name="Cuomo C.A."/>
            <person name="White T.C."/>
        </authorList>
    </citation>
    <scope>NUCLEOTIDE SEQUENCE [LARGE SCALE GENOMIC DNA]</scope>
    <source>
        <strain evidence="4">ATCC MYA-4605 / CBS 113480</strain>
    </source>
</reference>
<dbReference type="EMBL" id="DS995709">
    <property type="protein sequence ID" value="EEQ35659.1"/>
    <property type="molecule type" value="Genomic_DNA"/>
</dbReference>
<feature type="transmembrane region" description="Helical" evidence="2">
    <location>
        <begin position="340"/>
        <end position="360"/>
    </location>
</feature>
<gene>
    <name evidence="3" type="ORF">MCYG_08478</name>
</gene>
<proteinExistence type="predicted"/>
<dbReference type="Proteomes" id="UP000002035">
    <property type="component" value="Unassembled WGS sequence"/>
</dbReference>
<keyword evidence="2" id="KW-0472">Membrane</keyword>
<feature type="compositionally biased region" description="Polar residues" evidence="1">
    <location>
        <begin position="409"/>
        <end position="419"/>
    </location>
</feature>
<dbReference type="eggNOG" id="ENOG502SH5D">
    <property type="taxonomic scope" value="Eukaryota"/>
</dbReference>
<feature type="transmembrane region" description="Helical" evidence="2">
    <location>
        <begin position="289"/>
        <end position="311"/>
    </location>
</feature>
<dbReference type="RefSeq" id="XP_002842647.1">
    <property type="nucleotide sequence ID" value="XM_002842601.1"/>
</dbReference>
<protein>
    <submittedName>
        <fullName evidence="3">Uncharacterized protein</fullName>
    </submittedName>
</protein>
<feature type="region of interest" description="Disordered" evidence="1">
    <location>
        <begin position="383"/>
        <end position="419"/>
    </location>
</feature>
<evidence type="ECO:0000256" key="1">
    <source>
        <dbReference type="SAM" id="MobiDB-lite"/>
    </source>
</evidence>
<keyword evidence="2" id="KW-1133">Transmembrane helix</keyword>
<name>C5G0K6_ARTOC</name>
<dbReference type="VEuPathDB" id="FungiDB:MCYG_08478"/>
<dbReference type="Gene3D" id="1.20.58.340">
    <property type="entry name" value="Magnesium transport protein CorA, transmembrane region"/>
    <property type="match status" value="1"/>
</dbReference>
<evidence type="ECO:0000313" key="3">
    <source>
        <dbReference type="EMBL" id="EEQ35659.1"/>
    </source>
</evidence>
<keyword evidence="2" id="KW-0812">Transmembrane</keyword>
<sequence>MTALPENLAHVDQLEAWEEAMNRVDGEKTATFQVLRWDRNRYDIPSGFVLERARSVTHSFGASLAKDGTHTVWIHFLCTAASPDVARSEWLHSAVVLKWSAADGKHHGKAPVTLTCFRPMPGLVQRFHQLAEAADWTDVLQDPYLLLDMVFEYWFLCLDDSAWKTNDFCRDIEKGAFQGTKRLDAGSASPPAVDLHHVHTIAKNAIFMLEGVDATLRSLDAAVTHHQELSQTRPPVWRATHSSLLYRKELFHSTRLRIISVEKRLQNIINLAFNMDAMQNSRITQRDSYSLKALSVAATVLLPLSTVATVFSTPFFEPSRPSSGGEKEGAETLLVNRKFWLLWAIAVPVTVALICGWWFLEKGFEPVLAGWANRIAQLVATRKPQPTDVLPGRQGRPGTGDDGRRGRIHSSSPGVENRR</sequence>
<dbReference type="GeneID" id="9223892"/>
<dbReference type="HOGENOM" id="CLU_041307_4_1_1"/>
<organism evidence="3 4">
    <name type="scientific">Arthroderma otae (strain ATCC MYA-4605 / CBS 113480)</name>
    <name type="common">Microsporum canis</name>
    <dbReference type="NCBI Taxonomy" id="554155"/>
    <lineage>
        <taxon>Eukaryota</taxon>
        <taxon>Fungi</taxon>
        <taxon>Dikarya</taxon>
        <taxon>Ascomycota</taxon>
        <taxon>Pezizomycotina</taxon>
        <taxon>Eurotiomycetes</taxon>
        <taxon>Eurotiomycetidae</taxon>
        <taxon>Onygenales</taxon>
        <taxon>Arthrodermataceae</taxon>
        <taxon>Microsporum</taxon>
    </lineage>
</organism>
<accession>C5G0K6</accession>
<keyword evidence="4" id="KW-1185">Reference proteome</keyword>
<evidence type="ECO:0000256" key="2">
    <source>
        <dbReference type="SAM" id="Phobius"/>
    </source>
</evidence>
<dbReference type="AlphaFoldDB" id="C5G0K6"/>
<dbReference type="OrthoDB" id="4178743at2759"/>